<gene>
    <name evidence="1" type="ORF">GWC95_12835</name>
</gene>
<dbReference type="NCBIfam" id="NF041384">
    <property type="entry name" value="YHS_seleno_dom"/>
    <property type="match status" value="1"/>
</dbReference>
<organism evidence="1 2">
    <name type="scientific">Sediminibacterium roseum</name>
    <dbReference type="NCBI Taxonomy" id="1978412"/>
    <lineage>
        <taxon>Bacteria</taxon>
        <taxon>Pseudomonadati</taxon>
        <taxon>Bacteroidota</taxon>
        <taxon>Chitinophagia</taxon>
        <taxon>Chitinophagales</taxon>
        <taxon>Chitinophagaceae</taxon>
        <taxon>Sediminibacterium</taxon>
    </lineage>
</organism>
<proteinExistence type="predicted"/>
<keyword evidence="2" id="KW-1185">Reference proteome</keyword>
<sequence length="136" mass="15488">MLSAAVHAQHQEIFATDGKAIKGYDPVAFFKSSMPMKGNDTLSYTWKDVQWLFSSKANLEAFKASPETFCPQYGGYCAYGTAAGHKSPTQTDTWTIVDGKLYFNYNNKVKEMWMKDQKTLIEKADKQWPEIKNQKP</sequence>
<protein>
    <submittedName>
        <fullName evidence="1">YHS domain protein</fullName>
    </submittedName>
</protein>
<name>A0ABW9ZYL1_9BACT</name>
<dbReference type="Proteomes" id="UP000753802">
    <property type="component" value="Unassembled WGS sequence"/>
</dbReference>
<accession>A0ABW9ZYL1</accession>
<dbReference type="EMBL" id="JAACJS010000015">
    <property type="protein sequence ID" value="NCI50817.1"/>
    <property type="molecule type" value="Genomic_DNA"/>
</dbReference>
<evidence type="ECO:0000313" key="2">
    <source>
        <dbReference type="Proteomes" id="UP000753802"/>
    </source>
</evidence>
<comment type="caution">
    <text evidence="1">The sequence shown here is derived from an EMBL/GenBank/DDBJ whole genome shotgun (WGS) entry which is preliminary data.</text>
</comment>
<reference evidence="1 2" key="1">
    <citation type="submission" date="2020-01" db="EMBL/GenBank/DDBJ databases">
        <title>Genome analysis.</title>
        <authorList>
            <person name="Wu S."/>
            <person name="Wang G."/>
        </authorList>
    </citation>
    <scope>NUCLEOTIDE SEQUENCE [LARGE SCALE GENOMIC DNA]</scope>
    <source>
        <strain evidence="1 2">SYL130</strain>
    </source>
</reference>
<evidence type="ECO:0000313" key="1">
    <source>
        <dbReference type="EMBL" id="NCI50817.1"/>
    </source>
</evidence>